<sequence>MELQALRQHLEEAAEQAAPGVPLSFRAMFGGLAAYAYGQVFASLSDVGLALKLPAQAQAALLEEAGAKRLQYDPGSPPSKQYVVVPEGFLARPEALAPWVKASLEHVAGLPPKARRR</sequence>
<keyword evidence="3" id="KW-1185">Reference proteome</keyword>
<evidence type="ECO:0000313" key="3">
    <source>
        <dbReference type="Proteomes" id="UP000265715"/>
    </source>
</evidence>
<dbReference type="SUPFAM" id="SSF159894">
    <property type="entry name" value="YgaC/TfoX-N like"/>
    <property type="match status" value="1"/>
</dbReference>
<dbReference type="AlphaFoldDB" id="A0A399EIZ9"/>
<comment type="caution">
    <text evidence="2">The sequence shown here is derived from an EMBL/GenBank/DDBJ whole genome shotgun (WGS) entry which is preliminary data.</text>
</comment>
<dbReference type="Gene3D" id="3.30.1460.30">
    <property type="entry name" value="YgaC/TfoX-N like chaperone"/>
    <property type="match status" value="1"/>
</dbReference>
<dbReference type="Pfam" id="PF04993">
    <property type="entry name" value="TfoX_N"/>
    <property type="match status" value="1"/>
</dbReference>
<accession>A0A399EIZ9</accession>
<evidence type="ECO:0000313" key="2">
    <source>
        <dbReference type="EMBL" id="RIH83260.1"/>
    </source>
</evidence>
<dbReference type="InterPro" id="IPR007076">
    <property type="entry name" value="TfoX_N"/>
</dbReference>
<dbReference type="EMBL" id="QXDL01000096">
    <property type="protein sequence ID" value="RIH83260.1"/>
    <property type="molecule type" value="Genomic_DNA"/>
</dbReference>
<proteinExistence type="predicted"/>
<feature type="domain" description="TfoX N-terminal" evidence="1">
    <location>
        <begin position="17"/>
        <end position="106"/>
    </location>
</feature>
<evidence type="ECO:0000259" key="1">
    <source>
        <dbReference type="Pfam" id="PF04993"/>
    </source>
</evidence>
<reference evidence="2 3" key="1">
    <citation type="submission" date="2018-08" db="EMBL/GenBank/DDBJ databases">
        <title>Meiothermus terrae DSM 26712 genome sequencing project.</title>
        <authorList>
            <person name="Da Costa M.S."/>
            <person name="Albuquerque L."/>
            <person name="Raposo P."/>
            <person name="Froufe H.J.C."/>
            <person name="Barroso C.S."/>
            <person name="Egas C."/>
        </authorList>
    </citation>
    <scope>NUCLEOTIDE SEQUENCE [LARGE SCALE GENOMIC DNA]</scope>
    <source>
        <strain evidence="2 3">DSM 26712</strain>
    </source>
</reference>
<dbReference type="Proteomes" id="UP000265715">
    <property type="component" value="Unassembled WGS sequence"/>
</dbReference>
<name>A0A399EIZ9_9DEIN</name>
<gene>
    <name evidence="2" type="ORF">Mterra_02332</name>
</gene>
<organism evidence="2 3">
    <name type="scientific">Calidithermus terrae</name>
    <dbReference type="NCBI Taxonomy" id="1408545"/>
    <lineage>
        <taxon>Bacteria</taxon>
        <taxon>Thermotogati</taxon>
        <taxon>Deinococcota</taxon>
        <taxon>Deinococci</taxon>
        <taxon>Thermales</taxon>
        <taxon>Thermaceae</taxon>
        <taxon>Calidithermus</taxon>
    </lineage>
</organism>
<protein>
    <recommendedName>
        <fullName evidence="1">TfoX N-terminal domain-containing protein</fullName>
    </recommendedName>
</protein>